<dbReference type="Gene3D" id="3.20.20.80">
    <property type="entry name" value="Glycosidases"/>
    <property type="match status" value="1"/>
</dbReference>
<dbReference type="InterPro" id="IPR036116">
    <property type="entry name" value="FN3_sf"/>
</dbReference>
<reference evidence="8" key="1">
    <citation type="journal article" date="2019" name="Int. J. Syst. Evol. Microbiol.">
        <title>The Global Catalogue of Microorganisms (GCM) 10K type strain sequencing project: providing services to taxonomists for standard genome sequencing and annotation.</title>
        <authorList>
            <consortium name="The Broad Institute Genomics Platform"/>
            <consortium name="The Broad Institute Genome Sequencing Center for Infectious Disease"/>
            <person name="Wu L."/>
            <person name="Ma J."/>
        </authorList>
    </citation>
    <scope>NUCLEOTIDE SEQUENCE [LARGE SCALE GENOMIC DNA]</scope>
    <source>
        <strain evidence="8">JCM 17326</strain>
    </source>
</reference>
<evidence type="ECO:0000256" key="2">
    <source>
        <dbReference type="ARBA" id="ARBA00023326"/>
    </source>
</evidence>
<accession>A0ABP6ZWI3</accession>
<dbReference type="Proteomes" id="UP001500630">
    <property type="component" value="Unassembled WGS sequence"/>
</dbReference>
<dbReference type="Pfam" id="PF00754">
    <property type="entry name" value="F5_F8_type_C"/>
    <property type="match status" value="1"/>
</dbReference>
<dbReference type="Pfam" id="PF14488">
    <property type="entry name" value="DUF4434"/>
    <property type="match status" value="1"/>
</dbReference>
<organism evidence="7 8">
    <name type="scientific">Nonomuraea rosea</name>
    <dbReference type="NCBI Taxonomy" id="638574"/>
    <lineage>
        <taxon>Bacteria</taxon>
        <taxon>Bacillati</taxon>
        <taxon>Actinomycetota</taxon>
        <taxon>Actinomycetes</taxon>
        <taxon>Streptosporangiales</taxon>
        <taxon>Streptosporangiaceae</taxon>
        <taxon>Nonomuraea</taxon>
    </lineage>
</organism>
<feature type="domain" description="Fibronectin type-III" evidence="6">
    <location>
        <begin position="344"/>
        <end position="431"/>
    </location>
</feature>
<keyword evidence="2" id="KW-0624">Polysaccharide degradation</keyword>
<dbReference type="SMART" id="SM00060">
    <property type="entry name" value="FN3"/>
    <property type="match status" value="1"/>
</dbReference>
<feature type="region of interest" description="Disordered" evidence="3">
    <location>
        <begin position="419"/>
        <end position="439"/>
    </location>
</feature>
<sequence length="583" mass="61307">MRRVLAVLSLVFSLVFSLVAGLPAAAAPAGAAACTTAPRFAGSFLQPALGDTWTAATWDQELGYLTRACMSQLILQWTADSKAGTAVYPSALYGQSTQTDVVAAALSASDRAGLTTYLGLQVNDDWWNTYANDPVWLDDEAGVANDLADDLWAKYGTHASLGGWYLSFEVDNWNFTTTASQNAMAAFYKKVADHLHALTPGKPVVISPFFNTAGGLTTAQWQSMWTTILATSPVDVIALQDGVGAGHATVSQLAAWFSATKNAIAAARPATKLWADTETFNLDFQPMGTKAIVDDMLAVQPYVSSYWSFSYDHYQSPLQVAAIHDQTYRDYLATGSVESAAPTTPSGLTATAAGPLTVNLSWSAATDAVGIAGYRITRNGTLVKTLYGTATTFSDTGLDPSTAYTYSVRAFDAAGNQSAAGGSASATTPAAPGNPVNLAAGRPYTVSQAASSSYPDSGGELTNGVYGAPSYGDAAWQGRNTGSAYSITVDLGAQKVIKELRSDWLQTKGVYIFLPKKVTYEVSANGTAYTAAGSAVAPAAGDADQARPYRVLGLNTTARYVRITVEPASSAWSFIDEVEVRST</sequence>
<dbReference type="PROSITE" id="PS51257">
    <property type="entry name" value="PROKAR_LIPOPROTEIN"/>
    <property type="match status" value="1"/>
</dbReference>
<dbReference type="SUPFAM" id="SSF49265">
    <property type="entry name" value="Fibronectin type III"/>
    <property type="match status" value="1"/>
</dbReference>
<dbReference type="InterPro" id="IPR008979">
    <property type="entry name" value="Galactose-bd-like_sf"/>
</dbReference>
<dbReference type="CDD" id="cd00063">
    <property type="entry name" value="FN3"/>
    <property type="match status" value="1"/>
</dbReference>
<dbReference type="InterPro" id="IPR000421">
    <property type="entry name" value="FA58C"/>
</dbReference>
<keyword evidence="1" id="KW-0378">Hydrolase</keyword>
<evidence type="ECO:0000256" key="3">
    <source>
        <dbReference type="SAM" id="MobiDB-lite"/>
    </source>
</evidence>
<dbReference type="PROSITE" id="PS50022">
    <property type="entry name" value="FA58C_3"/>
    <property type="match status" value="1"/>
</dbReference>
<keyword evidence="8" id="KW-1185">Reference proteome</keyword>
<protein>
    <recommendedName>
        <fullName evidence="9">DUF4434 domain-containing protein</fullName>
    </recommendedName>
</protein>
<comment type="caution">
    <text evidence="7">The sequence shown here is derived from an EMBL/GenBank/DDBJ whole genome shotgun (WGS) entry which is preliminary data.</text>
</comment>
<dbReference type="InterPro" id="IPR013783">
    <property type="entry name" value="Ig-like_fold"/>
</dbReference>
<dbReference type="SUPFAM" id="SSF51445">
    <property type="entry name" value="(Trans)glycosidases"/>
    <property type="match status" value="1"/>
</dbReference>
<feature type="chain" id="PRO_5045627856" description="DUF4434 domain-containing protein" evidence="4">
    <location>
        <begin position="21"/>
        <end position="583"/>
    </location>
</feature>
<feature type="signal peptide" evidence="4">
    <location>
        <begin position="1"/>
        <end position="20"/>
    </location>
</feature>
<name>A0ABP6ZWI3_9ACTN</name>
<feature type="compositionally biased region" description="Low complexity" evidence="3">
    <location>
        <begin position="419"/>
        <end position="435"/>
    </location>
</feature>
<dbReference type="SUPFAM" id="SSF49785">
    <property type="entry name" value="Galactose-binding domain-like"/>
    <property type="match status" value="1"/>
</dbReference>
<dbReference type="InterPro" id="IPR017853">
    <property type="entry name" value="GH"/>
</dbReference>
<dbReference type="PROSITE" id="PS50853">
    <property type="entry name" value="FN3"/>
    <property type="match status" value="1"/>
</dbReference>
<dbReference type="RefSeq" id="WP_345578943.1">
    <property type="nucleotide sequence ID" value="NZ_BAABDQ010000062.1"/>
</dbReference>
<evidence type="ECO:0000313" key="7">
    <source>
        <dbReference type="EMBL" id="GAA3620515.1"/>
    </source>
</evidence>
<evidence type="ECO:0008006" key="9">
    <source>
        <dbReference type="Google" id="ProtNLM"/>
    </source>
</evidence>
<keyword evidence="1" id="KW-0326">Glycosidase</keyword>
<dbReference type="Gene3D" id="2.60.40.10">
    <property type="entry name" value="Immunoglobulins"/>
    <property type="match status" value="1"/>
</dbReference>
<dbReference type="EMBL" id="BAABDQ010000062">
    <property type="protein sequence ID" value="GAA3620515.1"/>
    <property type="molecule type" value="Genomic_DNA"/>
</dbReference>
<dbReference type="Gene3D" id="2.60.120.260">
    <property type="entry name" value="Galactose-binding domain-like"/>
    <property type="match status" value="1"/>
</dbReference>
<keyword evidence="4" id="KW-0732">Signal</keyword>
<evidence type="ECO:0000313" key="8">
    <source>
        <dbReference type="Proteomes" id="UP001500630"/>
    </source>
</evidence>
<keyword evidence="2" id="KW-0119">Carbohydrate metabolism</keyword>
<evidence type="ECO:0000256" key="1">
    <source>
        <dbReference type="ARBA" id="ARBA00023295"/>
    </source>
</evidence>
<dbReference type="InterPro" id="IPR003961">
    <property type="entry name" value="FN3_dom"/>
</dbReference>
<evidence type="ECO:0000259" key="5">
    <source>
        <dbReference type="PROSITE" id="PS50022"/>
    </source>
</evidence>
<gene>
    <name evidence="7" type="ORF">GCM10022419_127690</name>
</gene>
<dbReference type="Pfam" id="PF00041">
    <property type="entry name" value="fn3"/>
    <property type="match status" value="1"/>
</dbReference>
<evidence type="ECO:0000259" key="6">
    <source>
        <dbReference type="PROSITE" id="PS50853"/>
    </source>
</evidence>
<proteinExistence type="predicted"/>
<dbReference type="InterPro" id="IPR027849">
    <property type="entry name" value="DUF4434"/>
</dbReference>
<evidence type="ECO:0000256" key="4">
    <source>
        <dbReference type="SAM" id="SignalP"/>
    </source>
</evidence>
<feature type="domain" description="F5/8 type C" evidence="5">
    <location>
        <begin position="430"/>
        <end position="583"/>
    </location>
</feature>